<organism evidence="3 4">
    <name type="scientific">Prymnesium parvum</name>
    <name type="common">Toxic golden alga</name>
    <dbReference type="NCBI Taxonomy" id="97485"/>
    <lineage>
        <taxon>Eukaryota</taxon>
        <taxon>Haptista</taxon>
        <taxon>Haptophyta</taxon>
        <taxon>Prymnesiophyceae</taxon>
        <taxon>Prymnesiales</taxon>
        <taxon>Prymnesiaceae</taxon>
        <taxon>Prymnesium</taxon>
    </lineage>
</organism>
<protein>
    <submittedName>
        <fullName evidence="3">Uncharacterized protein</fullName>
    </submittedName>
</protein>
<evidence type="ECO:0000313" key="4">
    <source>
        <dbReference type="Proteomes" id="UP001515480"/>
    </source>
</evidence>
<feature type="compositionally biased region" description="Polar residues" evidence="2">
    <location>
        <begin position="162"/>
        <end position="171"/>
    </location>
</feature>
<proteinExistence type="predicted"/>
<keyword evidence="4" id="KW-1185">Reference proteome</keyword>
<evidence type="ECO:0000256" key="2">
    <source>
        <dbReference type="SAM" id="MobiDB-lite"/>
    </source>
</evidence>
<gene>
    <name evidence="3" type="ORF">AB1Y20_014007</name>
</gene>
<feature type="compositionally biased region" description="Acidic residues" evidence="2">
    <location>
        <begin position="202"/>
        <end position="223"/>
    </location>
</feature>
<feature type="region of interest" description="Disordered" evidence="2">
    <location>
        <begin position="184"/>
        <end position="246"/>
    </location>
</feature>
<feature type="region of interest" description="Disordered" evidence="2">
    <location>
        <begin position="152"/>
        <end position="171"/>
    </location>
</feature>
<accession>A0AB34IGR0</accession>
<reference evidence="3 4" key="1">
    <citation type="journal article" date="2024" name="Science">
        <title>Giant polyketide synthase enzymes in the biosynthesis of giant marine polyether toxins.</title>
        <authorList>
            <person name="Fallon T.R."/>
            <person name="Shende V.V."/>
            <person name="Wierzbicki I.H."/>
            <person name="Pendleton A.L."/>
            <person name="Watervoot N.F."/>
            <person name="Auber R.P."/>
            <person name="Gonzalez D.J."/>
            <person name="Wisecaver J.H."/>
            <person name="Moore B.S."/>
        </authorList>
    </citation>
    <scope>NUCLEOTIDE SEQUENCE [LARGE SCALE GENOMIC DNA]</scope>
    <source>
        <strain evidence="3 4">12B1</strain>
    </source>
</reference>
<feature type="compositionally biased region" description="Basic residues" evidence="2">
    <location>
        <begin position="152"/>
        <end position="161"/>
    </location>
</feature>
<name>A0AB34IGR0_PRYPA</name>
<dbReference type="AlphaFoldDB" id="A0AB34IGR0"/>
<evidence type="ECO:0000313" key="3">
    <source>
        <dbReference type="EMBL" id="KAL1498696.1"/>
    </source>
</evidence>
<keyword evidence="1" id="KW-0175">Coiled coil</keyword>
<dbReference type="EMBL" id="JBGBPQ010000027">
    <property type="protein sequence ID" value="KAL1498696.1"/>
    <property type="molecule type" value="Genomic_DNA"/>
</dbReference>
<sequence>MGLDRPRKYAWKTKRKLVVDASAESVEHDFRRVRFRLAGASPSISSPSCSTPLIRSTSSAVSALTPSTSTSVAEPVVVQLNVQVACQLKKTTQHSIVALQRKIRDLQKKLQSAQRGKAGALAMAAVKMRDVVSEVRVKNRLIAFWRKKAKQAQAPRVRRRNTSTQTEVRVRSAFSQTSRVCARDAKTQRKISTRNVKVQTEQVDEDDDQECDNGDLEDDDNNDGSDSNEGSDEEPPQNRVYIGRTKRQRRAKAVSRMLWDANAWCVGHVLALVAWRLGAQKELVNQEVMRRQVNAIKRKALVESRDYLREHQLAPMNLTKWMLQGHVSRSRMRSLRERTSFVQVPLEPRSSDSDDEIVYVRQALGMHPDFSPPYGPALEVAPSAYMIEKCIYELGEGERALSKEGVVDNKKVRGASLSLKKSLCKLIFDAEDQGRLTRDGMPTDEAGQGRIDHRILFSFAGDGFSGKGLKIQGKMVRAGVSLLSQRGWNCSPDDWLDIQAWTGSESHSMIDFFMETWKKNYSTSRSSAAP</sequence>
<evidence type="ECO:0000256" key="1">
    <source>
        <dbReference type="SAM" id="Coils"/>
    </source>
</evidence>
<dbReference type="Proteomes" id="UP001515480">
    <property type="component" value="Unassembled WGS sequence"/>
</dbReference>
<feature type="coiled-coil region" evidence="1">
    <location>
        <begin position="89"/>
        <end position="116"/>
    </location>
</feature>
<comment type="caution">
    <text evidence="3">The sequence shown here is derived from an EMBL/GenBank/DDBJ whole genome shotgun (WGS) entry which is preliminary data.</text>
</comment>